<name>A0A7X0MBS0_9HYPH</name>
<dbReference type="Proteomes" id="UP000565576">
    <property type="component" value="Unassembled WGS sequence"/>
</dbReference>
<evidence type="ECO:0000313" key="3">
    <source>
        <dbReference type="Proteomes" id="UP000565576"/>
    </source>
</evidence>
<protein>
    <recommendedName>
        <fullName evidence="1">Methylene-tetrahydrofolate reductase C-terminal-like domain-containing protein</fullName>
    </recommendedName>
</protein>
<comment type="caution">
    <text evidence="2">The sequence shown here is derived from an EMBL/GenBank/DDBJ whole genome shotgun (WGS) entry which is preliminary data.</text>
</comment>
<gene>
    <name evidence="2" type="ORF">GGD46_002357</name>
</gene>
<dbReference type="RefSeq" id="WP_184703909.1">
    <property type="nucleotide sequence ID" value="NZ_JACHBG010000004.1"/>
</dbReference>
<dbReference type="InterPro" id="IPR022026">
    <property type="entry name" value="DUF5981"/>
</dbReference>
<organism evidence="2 3">
    <name type="scientific">Rhizobium lusitanum</name>
    <dbReference type="NCBI Taxonomy" id="293958"/>
    <lineage>
        <taxon>Bacteria</taxon>
        <taxon>Pseudomonadati</taxon>
        <taxon>Pseudomonadota</taxon>
        <taxon>Alphaproteobacteria</taxon>
        <taxon>Hyphomicrobiales</taxon>
        <taxon>Rhizobiaceae</taxon>
        <taxon>Rhizobium/Agrobacterium group</taxon>
        <taxon>Rhizobium</taxon>
    </lineage>
</organism>
<dbReference type="AlphaFoldDB" id="A0A7X0MBS0"/>
<proteinExistence type="predicted"/>
<sequence length="192" mass="21372">MADAMQKSNAATPIVKTDASNRASGMSSPSPDNRRKYAVRLWVVRHSRFFEWFYEHFANAFLLLHPLWALIGYQRAERPVAFVERHVKSFLFDCRMCGQCVLSSTGMSCPMNCPKQLRNGPCGGVRANGNCEVEPEMPCVWVQAWKGASNMLHGDAILKVQAPVNQSLRGTSSWLRVTAKAAAARKAVKEKA</sequence>
<feature type="domain" description="Methylene-tetrahydrofolate reductase C-terminal-like" evidence="1">
    <location>
        <begin position="75"/>
        <end position="165"/>
    </location>
</feature>
<dbReference type="EMBL" id="JACHBG010000004">
    <property type="protein sequence ID" value="MBB6485077.1"/>
    <property type="molecule type" value="Genomic_DNA"/>
</dbReference>
<evidence type="ECO:0000259" key="1">
    <source>
        <dbReference type="Pfam" id="PF12225"/>
    </source>
</evidence>
<evidence type="ECO:0000313" key="2">
    <source>
        <dbReference type="EMBL" id="MBB6485077.1"/>
    </source>
</evidence>
<dbReference type="Pfam" id="PF12225">
    <property type="entry name" value="DUF5981"/>
    <property type="match status" value="1"/>
</dbReference>
<reference evidence="2 3" key="1">
    <citation type="submission" date="2020-08" db="EMBL/GenBank/DDBJ databases">
        <title>Genomic Encyclopedia of Type Strains, Phase IV (KMG-V): Genome sequencing to study the core and pangenomes of soil and plant-associated prokaryotes.</title>
        <authorList>
            <person name="Whitman W."/>
        </authorList>
    </citation>
    <scope>NUCLEOTIDE SEQUENCE [LARGE SCALE GENOMIC DNA]</scope>
    <source>
        <strain evidence="2 3">SEMIA 4060</strain>
    </source>
</reference>
<accession>A0A7X0MBS0</accession>